<evidence type="ECO:0000313" key="3">
    <source>
        <dbReference type="Proteomes" id="UP000298860"/>
    </source>
</evidence>
<evidence type="ECO:0000313" key="2">
    <source>
        <dbReference type="EMBL" id="GDY32867.1"/>
    </source>
</evidence>
<dbReference type="EMBL" id="BJFL01000030">
    <property type="protein sequence ID" value="GDY32867.1"/>
    <property type="molecule type" value="Genomic_DNA"/>
</dbReference>
<keyword evidence="3" id="KW-1185">Reference proteome</keyword>
<name>A0A4D4JG52_9PSEU</name>
<comment type="caution">
    <text evidence="2">The sequence shown here is derived from an EMBL/GenBank/DDBJ whole genome shotgun (WGS) entry which is preliminary data.</text>
</comment>
<evidence type="ECO:0000256" key="1">
    <source>
        <dbReference type="SAM" id="MobiDB-lite"/>
    </source>
</evidence>
<dbReference type="Proteomes" id="UP000298860">
    <property type="component" value="Unassembled WGS sequence"/>
</dbReference>
<organism evidence="2 3">
    <name type="scientific">Gandjariella thermophila</name>
    <dbReference type="NCBI Taxonomy" id="1931992"/>
    <lineage>
        <taxon>Bacteria</taxon>
        <taxon>Bacillati</taxon>
        <taxon>Actinomycetota</taxon>
        <taxon>Actinomycetes</taxon>
        <taxon>Pseudonocardiales</taxon>
        <taxon>Pseudonocardiaceae</taxon>
        <taxon>Gandjariella</taxon>
    </lineage>
</organism>
<protein>
    <submittedName>
        <fullName evidence="2">Uncharacterized protein</fullName>
    </submittedName>
</protein>
<reference evidence="3" key="1">
    <citation type="submission" date="2019-04" db="EMBL/GenBank/DDBJ databases">
        <title>Draft genome sequence of Pseudonocardiaceae bacterium SL3-2-4.</title>
        <authorList>
            <person name="Ningsih F."/>
            <person name="Yokota A."/>
            <person name="Sakai Y."/>
            <person name="Nanatani K."/>
            <person name="Yabe S."/>
            <person name="Oetari A."/>
            <person name="Sjamsuridzal W."/>
        </authorList>
    </citation>
    <scope>NUCLEOTIDE SEQUENCE [LARGE SCALE GENOMIC DNA]</scope>
    <source>
        <strain evidence="3">SL3-2-4</strain>
    </source>
</reference>
<feature type="region of interest" description="Disordered" evidence="1">
    <location>
        <begin position="72"/>
        <end position="107"/>
    </location>
</feature>
<accession>A0A4D4JG52</accession>
<proteinExistence type="predicted"/>
<gene>
    <name evidence="2" type="ORF">GTS_45000</name>
</gene>
<dbReference type="AlphaFoldDB" id="A0A4D4JG52"/>
<sequence length="107" mass="11849">MEPTGSRPSIDRNRAGVLTDLRLSSRAEGMRAPQLANSIMETYRRAMARGASRTVEIMSPLIGENSASMDFLRSAMPQLDEPGEERRSRPARPGGGDDESPGFRWDR</sequence>